<evidence type="ECO:0000256" key="1">
    <source>
        <dbReference type="SAM" id="SignalP"/>
    </source>
</evidence>
<reference evidence="2 3" key="1">
    <citation type="submission" date="2024-09" db="EMBL/GenBank/DDBJ databases">
        <authorList>
            <person name="Sun Q."/>
            <person name="Mori K."/>
        </authorList>
    </citation>
    <scope>NUCLEOTIDE SEQUENCE [LARGE SCALE GENOMIC DNA]</scope>
    <source>
        <strain evidence="2 3">CGMCC 1.15906</strain>
    </source>
</reference>
<dbReference type="RefSeq" id="WP_380044463.1">
    <property type="nucleotide sequence ID" value="NZ_JBHLTC010000006.1"/>
</dbReference>
<dbReference type="Proteomes" id="UP001589890">
    <property type="component" value="Unassembled WGS sequence"/>
</dbReference>
<evidence type="ECO:0008006" key="4">
    <source>
        <dbReference type="Google" id="ProtNLM"/>
    </source>
</evidence>
<keyword evidence="3" id="KW-1185">Reference proteome</keyword>
<comment type="caution">
    <text evidence="2">The sequence shown here is derived from an EMBL/GenBank/DDBJ whole genome shotgun (WGS) entry which is preliminary data.</text>
</comment>
<name>A0ABV6QJ46_9ACTN</name>
<dbReference type="EMBL" id="JBHLTC010000006">
    <property type="protein sequence ID" value="MFC0623762.1"/>
    <property type="molecule type" value="Genomic_DNA"/>
</dbReference>
<keyword evidence="1" id="KW-0732">Signal</keyword>
<evidence type="ECO:0000313" key="3">
    <source>
        <dbReference type="Proteomes" id="UP001589890"/>
    </source>
</evidence>
<protein>
    <recommendedName>
        <fullName evidence="4">Secreted protein</fullName>
    </recommendedName>
</protein>
<feature type="chain" id="PRO_5047105930" description="Secreted protein" evidence="1">
    <location>
        <begin position="26"/>
        <end position="145"/>
    </location>
</feature>
<sequence>MRIISGLACLAGAGLLAAVPSAAFAGGGDVEVSPLAAPPGTCTTTATAAATTAALRWTTMIDCTGARKVVHDNVMQRRSSTDPTGWSSIGLRRATYETLTGTRIDNGTSAVACGTYRILSKVTWINPSGATQTDQDISSAVTAGC</sequence>
<evidence type="ECO:0000313" key="2">
    <source>
        <dbReference type="EMBL" id="MFC0623762.1"/>
    </source>
</evidence>
<proteinExistence type="predicted"/>
<accession>A0ABV6QJ46</accession>
<feature type="signal peptide" evidence="1">
    <location>
        <begin position="1"/>
        <end position="25"/>
    </location>
</feature>
<gene>
    <name evidence="2" type="ORF">ACFFGN_06795</name>
</gene>
<organism evidence="2 3">
    <name type="scientific">Kribbella deserti</name>
    <dbReference type="NCBI Taxonomy" id="1926257"/>
    <lineage>
        <taxon>Bacteria</taxon>
        <taxon>Bacillati</taxon>
        <taxon>Actinomycetota</taxon>
        <taxon>Actinomycetes</taxon>
        <taxon>Propionibacteriales</taxon>
        <taxon>Kribbellaceae</taxon>
        <taxon>Kribbella</taxon>
    </lineage>
</organism>